<evidence type="ECO:0000313" key="2">
    <source>
        <dbReference type="Proteomes" id="UP000691718"/>
    </source>
</evidence>
<keyword evidence="2" id="KW-1185">Reference proteome</keyword>
<evidence type="ECO:0000313" key="1">
    <source>
        <dbReference type="EMBL" id="CAG5041194.1"/>
    </source>
</evidence>
<dbReference type="AlphaFoldDB" id="A0A8S3XUN3"/>
<sequence length="83" mass="8954">MLFLHSFCPTHATCSTSGGCRWLSREDPVDTRPSGGDDGCGGLLGDREAPRARLAAHMLPRSAPGRAPATPRHYYSSFNIIIL</sequence>
<gene>
    <name evidence="1" type="ORF">PAPOLLO_LOCUS22047</name>
</gene>
<name>A0A8S3XUN3_PARAO</name>
<dbReference type="EMBL" id="CAJQZP010001359">
    <property type="protein sequence ID" value="CAG5041194.1"/>
    <property type="molecule type" value="Genomic_DNA"/>
</dbReference>
<reference evidence="1" key="1">
    <citation type="submission" date="2021-04" db="EMBL/GenBank/DDBJ databases">
        <authorList>
            <person name="Tunstrom K."/>
        </authorList>
    </citation>
    <scope>NUCLEOTIDE SEQUENCE</scope>
</reference>
<dbReference type="Proteomes" id="UP000691718">
    <property type="component" value="Unassembled WGS sequence"/>
</dbReference>
<protein>
    <submittedName>
        <fullName evidence="1">(apollo) hypothetical protein</fullName>
    </submittedName>
</protein>
<accession>A0A8S3XUN3</accession>
<proteinExistence type="predicted"/>
<comment type="caution">
    <text evidence="1">The sequence shown here is derived from an EMBL/GenBank/DDBJ whole genome shotgun (WGS) entry which is preliminary data.</text>
</comment>
<organism evidence="1 2">
    <name type="scientific">Parnassius apollo</name>
    <name type="common">Apollo butterfly</name>
    <name type="synonym">Papilio apollo</name>
    <dbReference type="NCBI Taxonomy" id="110799"/>
    <lineage>
        <taxon>Eukaryota</taxon>
        <taxon>Metazoa</taxon>
        <taxon>Ecdysozoa</taxon>
        <taxon>Arthropoda</taxon>
        <taxon>Hexapoda</taxon>
        <taxon>Insecta</taxon>
        <taxon>Pterygota</taxon>
        <taxon>Neoptera</taxon>
        <taxon>Endopterygota</taxon>
        <taxon>Lepidoptera</taxon>
        <taxon>Glossata</taxon>
        <taxon>Ditrysia</taxon>
        <taxon>Papilionoidea</taxon>
        <taxon>Papilionidae</taxon>
        <taxon>Parnassiinae</taxon>
        <taxon>Parnassini</taxon>
        <taxon>Parnassius</taxon>
        <taxon>Parnassius</taxon>
    </lineage>
</organism>